<feature type="domain" description="DUF397" evidence="1">
    <location>
        <begin position="27"/>
        <end position="79"/>
    </location>
</feature>
<dbReference type="AlphaFoldDB" id="A0A918PLT8"/>
<reference evidence="2" key="2">
    <citation type="submission" date="2020-09" db="EMBL/GenBank/DDBJ databases">
        <authorList>
            <person name="Sun Q."/>
            <person name="Ohkuma M."/>
        </authorList>
    </citation>
    <scope>NUCLEOTIDE SEQUENCE</scope>
    <source>
        <strain evidence="2">JCM 4815</strain>
    </source>
</reference>
<reference evidence="2" key="1">
    <citation type="journal article" date="2014" name="Int. J. Syst. Evol. Microbiol.">
        <title>Complete genome sequence of Corynebacterium casei LMG S-19264T (=DSM 44701T), isolated from a smear-ripened cheese.</title>
        <authorList>
            <consortium name="US DOE Joint Genome Institute (JGI-PGF)"/>
            <person name="Walter F."/>
            <person name="Albersmeier A."/>
            <person name="Kalinowski J."/>
            <person name="Ruckert C."/>
        </authorList>
    </citation>
    <scope>NUCLEOTIDE SEQUENCE</scope>
    <source>
        <strain evidence="2">JCM 4815</strain>
    </source>
</reference>
<comment type="caution">
    <text evidence="2">The sequence shown here is derived from an EMBL/GenBank/DDBJ whole genome shotgun (WGS) entry which is preliminary data.</text>
</comment>
<proteinExistence type="predicted"/>
<organism evidence="2 3">
    <name type="scientific">Streptomyces poonensis</name>
    <dbReference type="NCBI Taxonomy" id="68255"/>
    <lineage>
        <taxon>Bacteria</taxon>
        <taxon>Bacillati</taxon>
        <taxon>Actinomycetota</taxon>
        <taxon>Actinomycetes</taxon>
        <taxon>Kitasatosporales</taxon>
        <taxon>Streptomycetaceae</taxon>
        <taxon>Streptomyces</taxon>
    </lineage>
</organism>
<evidence type="ECO:0000313" key="2">
    <source>
        <dbReference type="EMBL" id="GGZ14063.1"/>
    </source>
</evidence>
<accession>A0A918PLT8</accession>
<sequence>MDHDVYGVDDVYNGMAATELTERHSVAWQKSRHSNSQGSCVEFARLPGGDVAVRNSRFPDGPALVYTRAEIEAMLLGVKDGEFDHLVAGG</sequence>
<evidence type="ECO:0000259" key="1">
    <source>
        <dbReference type="Pfam" id="PF04149"/>
    </source>
</evidence>
<dbReference type="RefSeq" id="WP_189860456.1">
    <property type="nucleotide sequence ID" value="NZ_BMVW01000006.1"/>
</dbReference>
<dbReference type="Proteomes" id="UP000622166">
    <property type="component" value="Unassembled WGS sequence"/>
</dbReference>
<evidence type="ECO:0000313" key="3">
    <source>
        <dbReference type="Proteomes" id="UP000622166"/>
    </source>
</evidence>
<keyword evidence="3" id="KW-1185">Reference proteome</keyword>
<dbReference type="EMBL" id="BMVW01000006">
    <property type="protein sequence ID" value="GGZ14063.1"/>
    <property type="molecule type" value="Genomic_DNA"/>
</dbReference>
<dbReference type="InterPro" id="IPR007278">
    <property type="entry name" value="DUF397"/>
</dbReference>
<name>A0A918PLT8_9ACTN</name>
<dbReference type="Pfam" id="PF04149">
    <property type="entry name" value="DUF397"/>
    <property type="match status" value="1"/>
</dbReference>
<gene>
    <name evidence="2" type="ORF">GCM10010365_37470</name>
</gene>
<protein>
    <recommendedName>
        <fullName evidence="1">DUF397 domain-containing protein</fullName>
    </recommendedName>
</protein>